<dbReference type="Proteomes" id="UP000322079">
    <property type="component" value="Chromosome"/>
</dbReference>
<feature type="compositionally biased region" description="Basic and acidic residues" evidence="1">
    <location>
        <begin position="162"/>
        <end position="172"/>
    </location>
</feature>
<gene>
    <name evidence="3" type="ORF">FYK34_14420</name>
</gene>
<dbReference type="InterPro" id="IPR000835">
    <property type="entry name" value="HTH_MarR-typ"/>
</dbReference>
<dbReference type="EMBL" id="CP043473">
    <property type="protein sequence ID" value="QEL56670.1"/>
    <property type="molecule type" value="Genomic_DNA"/>
</dbReference>
<name>A0A5C1DJ29_9NEIS</name>
<dbReference type="SUPFAM" id="SSF46785">
    <property type="entry name" value="Winged helix' DNA-binding domain"/>
    <property type="match status" value="1"/>
</dbReference>
<evidence type="ECO:0000259" key="2">
    <source>
        <dbReference type="PROSITE" id="PS50995"/>
    </source>
</evidence>
<feature type="region of interest" description="Disordered" evidence="1">
    <location>
        <begin position="151"/>
        <end position="172"/>
    </location>
</feature>
<organism evidence="3 4">
    <name type="scientific">Chromobacterium paludis</name>
    <dbReference type="NCBI Taxonomy" id="2605945"/>
    <lineage>
        <taxon>Bacteria</taxon>
        <taxon>Pseudomonadati</taxon>
        <taxon>Pseudomonadota</taxon>
        <taxon>Betaproteobacteria</taxon>
        <taxon>Neisseriales</taxon>
        <taxon>Chromobacteriaceae</taxon>
        <taxon>Chromobacterium</taxon>
    </lineage>
</organism>
<evidence type="ECO:0000313" key="3">
    <source>
        <dbReference type="EMBL" id="QEL56670.1"/>
    </source>
</evidence>
<reference evidence="3 4" key="1">
    <citation type="submission" date="2019-08" db="EMBL/GenBank/DDBJ databases">
        <title>Chromobacterium paludis, a novel bacterium isolated from a Maryland marsh pond.</title>
        <authorList>
            <person name="Blackburn M.B."/>
            <person name="Gundersen-Rindal D.E."/>
        </authorList>
    </citation>
    <scope>NUCLEOTIDE SEQUENCE [LARGE SCALE GENOMIC DNA]</scope>
    <source>
        <strain evidence="4">IIBBL 257-1</strain>
    </source>
</reference>
<dbReference type="PANTHER" id="PTHR33164:SF89">
    <property type="entry name" value="MARR FAMILY REGULATORY PROTEIN"/>
    <property type="match status" value="1"/>
</dbReference>
<dbReference type="InterPro" id="IPR036388">
    <property type="entry name" value="WH-like_DNA-bd_sf"/>
</dbReference>
<dbReference type="KEGG" id="chrm:FYK34_14420"/>
<dbReference type="PROSITE" id="PS50995">
    <property type="entry name" value="HTH_MARR_2"/>
    <property type="match status" value="1"/>
</dbReference>
<dbReference type="GO" id="GO:0003700">
    <property type="term" value="F:DNA-binding transcription factor activity"/>
    <property type="evidence" value="ECO:0007669"/>
    <property type="project" value="InterPro"/>
</dbReference>
<dbReference type="Pfam" id="PF01047">
    <property type="entry name" value="MarR"/>
    <property type="match status" value="1"/>
</dbReference>
<proteinExistence type="predicted"/>
<dbReference type="GO" id="GO:0006950">
    <property type="term" value="P:response to stress"/>
    <property type="evidence" value="ECO:0007669"/>
    <property type="project" value="TreeGrafter"/>
</dbReference>
<dbReference type="SMART" id="SM00347">
    <property type="entry name" value="HTH_MARR"/>
    <property type="match status" value="1"/>
</dbReference>
<dbReference type="InterPro" id="IPR036390">
    <property type="entry name" value="WH_DNA-bd_sf"/>
</dbReference>
<dbReference type="AlphaFoldDB" id="A0A5C1DJ29"/>
<dbReference type="Gene3D" id="1.10.10.10">
    <property type="entry name" value="Winged helix-like DNA-binding domain superfamily/Winged helix DNA-binding domain"/>
    <property type="match status" value="1"/>
</dbReference>
<sequence>MPEHDIDLRILKALRRIIRSAEQHSKALLDKHNVTAPQLICLRELVAEGAQPVLALAERVGMSASTVVGIVDRLEQRQLVTRRRDQEDRRLVWIAPTELGNALANSDASPLQYQLALSLAQLPLDEQLTIAASLERVVALMDMKPYPASTLPDIAPAPLPLPEEKEAPTLDG</sequence>
<accession>A0A5C1DJ29</accession>
<feature type="domain" description="HTH marR-type" evidence="2">
    <location>
        <begin position="7"/>
        <end position="139"/>
    </location>
</feature>
<dbReference type="InterPro" id="IPR039422">
    <property type="entry name" value="MarR/SlyA-like"/>
</dbReference>
<protein>
    <submittedName>
        <fullName evidence="3">MarR family transcriptional regulator</fullName>
    </submittedName>
</protein>
<dbReference type="RefSeq" id="WP_149297546.1">
    <property type="nucleotide sequence ID" value="NZ_CP043473.1"/>
</dbReference>
<dbReference type="PANTHER" id="PTHR33164">
    <property type="entry name" value="TRANSCRIPTIONAL REGULATOR, MARR FAMILY"/>
    <property type="match status" value="1"/>
</dbReference>
<evidence type="ECO:0000313" key="4">
    <source>
        <dbReference type="Proteomes" id="UP000322079"/>
    </source>
</evidence>
<keyword evidence="4" id="KW-1185">Reference proteome</keyword>
<evidence type="ECO:0000256" key="1">
    <source>
        <dbReference type="SAM" id="MobiDB-lite"/>
    </source>
</evidence>